<reference evidence="3 4" key="1">
    <citation type="submission" date="2016-10" db="EMBL/GenBank/DDBJ databases">
        <authorList>
            <person name="de Groot N.N."/>
        </authorList>
    </citation>
    <scope>NUCLEOTIDE SEQUENCE [LARGE SCALE GENOMIC DNA]</scope>
    <source>
        <strain evidence="3 4">DSM 20117</strain>
    </source>
</reference>
<keyword evidence="2" id="KW-0812">Transmembrane</keyword>
<dbReference type="STRING" id="37928.SAMN04489742_2019"/>
<keyword evidence="4" id="KW-1185">Reference proteome</keyword>
<keyword evidence="2" id="KW-0472">Membrane</keyword>
<dbReference type="EMBL" id="FNKH01000002">
    <property type="protein sequence ID" value="SDQ65918.1"/>
    <property type="molecule type" value="Genomic_DNA"/>
</dbReference>
<protein>
    <submittedName>
        <fullName evidence="3">Uncharacterized protein</fullName>
    </submittedName>
</protein>
<evidence type="ECO:0000256" key="1">
    <source>
        <dbReference type="SAM" id="MobiDB-lite"/>
    </source>
</evidence>
<dbReference type="Gene3D" id="2.60.120.260">
    <property type="entry name" value="Galactose-binding domain-like"/>
    <property type="match status" value="1"/>
</dbReference>
<dbReference type="RefSeq" id="WP_074700290.1">
    <property type="nucleotide sequence ID" value="NZ_CP018863.1"/>
</dbReference>
<evidence type="ECO:0000256" key="2">
    <source>
        <dbReference type="SAM" id="Phobius"/>
    </source>
</evidence>
<feature type="region of interest" description="Disordered" evidence="1">
    <location>
        <begin position="122"/>
        <end position="187"/>
    </location>
</feature>
<feature type="compositionally biased region" description="Basic and acidic residues" evidence="1">
    <location>
        <begin position="145"/>
        <end position="161"/>
    </location>
</feature>
<dbReference type="AlphaFoldDB" id="A0A1H1CPV6"/>
<name>A0A1H1CPV6_9MICC</name>
<feature type="region of interest" description="Disordered" evidence="1">
    <location>
        <begin position="378"/>
        <end position="400"/>
    </location>
</feature>
<keyword evidence="2" id="KW-1133">Transmembrane helix</keyword>
<feature type="transmembrane region" description="Helical" evidence="2">
    <location>
        <begin position="346"/>
        <end position="364"/>
    </location>
</feature>
<evidence type="ECO:0000313" key="4">
    <source>
        <dbReference type="Proteomes" id="UP000181917"/>
    </source>
</evidence>
<proteinExistence type="predicted"/>
<gene>
    <name evidence="3" type="ORF">SAMN04489742_2019</name>
</gene>
<feature type="compositionally biased region" description="Basic and acidic residues" evidence="1">
    <location>
        <begin position="207"/>
        <end position="218"/>
    </location>
</feature>
<feature type="compositionally biased region" description="Low complexity" evidence="1">
    <location>
        <begin position="386"/>
        <end position="400"/>
    </location>
</feature>
<organism evidence="3 4">
    <name type="scientific">Crystallibacter crystallopoietes</name>
    <dbReference type="NCBI Taxonomy" id="37928"/>
    <lineage>
        <taxon>Bacteria</taxon>
        <taxon>Bacillati</taxon>
        <taxon>Actinomycetota</taxon>
        <taxon>Actinomycetes</taxon>
        <taxon>Micrococcales</taxon>
        <taxon>Micrococcaceae</taxon>
        <taxon>Crystallibacter</taxon>
    </lineage>
</organism>
<feature type="compositionally biased region" description="Acidic residues" evidence="1">
    <location>
        <begin position="326"/>
        <end position="338"/>
    </location>
</feature>
<dbReference type="OrthoDB" id="4961075at2"/>
<dbReference type="KEGG" id="acry:AC20117_07290"/>
<feature type="region of interest" description="Disordered" evidence="1">
    <location>
        <begin position="199"/>
        <end position="341"/>
    </location>
</feature>
<dbReference type="Proteomes" id="UP000181917">
    <property type="component" value="Unassembled WGS sequence"/>
</dbReference>
<feature type="compositionally biased region" description="Acidic residues" evidence="1">
    <location>
        <begin position="131"/>
        <end position="144"/>
    </location>
</feature>
<evidence type="ECO:0000313" key="3">
    <source>
        <dbReference type="EMBL" id="SDQ65918.1"/>
    </source>
</evidence>
<sequence length="559" mass="59357">MPQPVDVGTLLGGRYKVTAQILASAEQDLVLNGVDQVLNRPVSILVAAPENASQAAMSAREIATGERAGSVQVLDLGITDGYTYLITNQAEAADLLDLVIQQDAAPYVEPFFTDTLGSEIFGQARSREPETYDEDDYYEEEYDDEPRTSLRDRLNKLDLPKIGRSNNDGSAKPLFGRRPGAGTAAGAGAAGAAAGAAAAGYSGTGTADDRTTHFDRPPADSSARAGSVPPPPQSPPQFFDDNNHPVTAPVDQPRTEHREQGGAPKVSLWSDNDYYEDRPQTSYQPAAEPAAPAPPARDARSEEDEYVRAASMFPAGARGNSRSREEDYEYDEYDDDENNSPKTSRLLIGGLLAVLLIIAVVIAVNQLNLFRGGPVAGENTEENNSAPATPGETGAAETAPAEDAVVEPVIAGLERLVPDMPSLDAENDGSLPEAIDGNPATYWTSFQYQSDQFGGYASNMALVVELEESSSISTIELTQLSGSGGNFSVMLNDSPTLEGARQVAQGSFTAQKTTIPVPEDEGAAPKAEYVIINFTQLPRLSNPQGGPPFGIRMAEIEVS</sequence>
<accession>A0A1H1CPV6</accession>